<evidence type="ECO:0000313" key="1">
    <source>
        <dbReference type="EMBL" id="KAF5397637.1"/>
    </source>
</evidence>
<organism evidence="1 2">
    <name type="scientific">Paragonimus heterotremus</name>
    <dbReference type="NCBI Taxonomy" id="100268"/>
    <lineage>
        <taxon>Eukaryota</taxon>
        <taxon>Metazoa</taxon>
        <taxon>Spiralia</taxon>
        <taxon>Lophotrochozoa</taxon>
        <taxon>Platyhelminthes</taxon>
        <taxon>Trematoda</taxon>
        <taxon>Digenea</taxon>
        <taxon>Plagiorchiida</taxon>
        <taxon>Troglotremata</taxon>
        <taxon>Troglotrematidae</taxon>
        <taxon>Paragonimus</taxon>
    </lineage>
</organism>
<gene>
    <name evidence="1" type="ORF">PHET_09448</name>
</gene>
<accession>A0A8J4SM11</accession>
<reference evidence="1" key="1">
    <citation type="submission" date="2019-05" db="EMBL/GenBank/DDBJ databases">
        <title>Annotation for the trematode Paragonimus heterotremus.</title>
        <authorList>
            <person name="Choi Y.-J."/>
        </authorList>
    </citation>
    <scope>NUCLEOTIDE SEQUENCE</scope>
    <source>
        <strain evidence="1">LC</strain>
    </source>
</reference>
<name>A0A8J4SM11_9TREM</name>
<keyword evidence="2" id="KW-1185">Reference proteome</keyword>
<comment type="caution">
    <text evidence="1">The sequence shown here is derived from an EMBL/GenBank/DDBJ whole genome shotgun (WGS) entry which is preliminary data.</text>
</comment>
<protein>
    <submittedName>
        <fullName evidence="1">Uncharacterized protein</fullName>
    </submittedName>
</protein>
<dbReference type="Proteomes" id="UP000748531">
    <property type="component" value="Unassembled WGS sequence"/>
</dbReference>
<evidence type="ECO:0000313" key="2">
    <source>
        <dbReference type="Proteomes" id="UP000748531"/>
    </source>
</evidence>
<proteinExistence type="predicted"/>
<dbReference type="EMBL" id="LUCH01005977">
    <property type="protein sequence ID" value="KAF5397637.1"/>
    <property type="molecule type" value="Genomic_DNA"/>
</dbReference>
<sequence length="31" mass="3620">MYDRKMSATFAAFVYFLISDSSPPLYFKPLL</sequence>
<dbReference type="AlphaFoldDB" id="A0A8J4SM11"/>